<feature type="domain" description="FAD/NAD(P)-binding" evidence="5">
    <location>
        <begin position="3"/>
        <end position="296"/>
    </location>
</feature>
<dbReference type="Pfam" id="PF07992">
    <property type="entry name" value="Pyr_redox_2"/>
    <property type="match status" value="1"/>
</dbReference>
<evidence type="ECO:0000313" key="7">
    <source>
        <dbReference type="Proteomes" id="UP000191040"/>
    </source>
</evidence>
<dbReference type="GO" id="GO:0016651">
    <property type="term" value="F:oxidoreductase activity, acting on NAD(P)H"/>
    <property type="evidence" value="ECO:0007669"/>
    <property type="project" value="TreeGrafter"/>
</dbReference>
<dbReference type="PANTHER" id="PTHR43557">
    <property type="entry name" value="APOPTOSIS-INDUCING FACTOR 1"/>
    <property type="match status" value="1"/>
</dbReference>
<dbReference type="PRINTS" id="PR00411">
    <property type="entry name" value="PNDRDTASEI"/>
</dbReference>
<evidence type="ECO:0000259" key="5">
    <source>
        <dbReference type="Pfam" id="PF07992"/>
    </source>
</evidence>
<evidence type="ECO:0000256" key="2">
    <source>
        <dbReference type="ARBA" id="ARBA00022630"/>
    </source>
</evidence>
<evidence type="ECO:0000256" key="3">
    <source>
        <dbReference type="ARBA" id="ARBA00022827"/>
    </source>
</evidence>
<sequence length="391" mass="42589">MERLVIVGAGLAAAKAVERLREEGYEGSVTVVGAEDRAPYERPPLSNDLLLGKDTDPTVLGESWWTENDVRLLTGARAAELDRGNGRVRLESGEWLDYDLVVLATGAEPRVPDLPGADRALYLRTLEDKDRVLEAIGAGGRLVIVGAGWIGLEVAAAARSHDVEVTVLERDDLPLQKVLGDELATHLAELHRSHGVDLRTGVTVEEVLVGAEGPVGVRTADETIDADHVLVAIGAVPSVALAEAAGLEVDDGIVVDEWFQTQDEHVLAIGDVANAWNVTLQDRLRVEHWDNAIRQGRAVADVLLGRDTVHDWLPYFYTDQFEFSMEYVGRPGSQDAVEIRGDLAANEFIAYWLDAESRVTAGMNVGIWDVNETLRQLVGTTVDRSELGDLR</sequence>
<dbReference type="Proteomes" id="UP000191040">
    <property type="component" value="Chromosome I"/>
</dbReference>
<keyword evidence="7" id="KW-1185">Reference proteome</keyword>
<keyword evidence="3" id="KW-0274">FAD</keyword>
<protein>
    <submittedName>
        <fullName evidence="6">Pyridine nucleotide-disulphide oxidoreductase</fullName>
    </submittedName>
</protein>
<dbReference type="InterPro" id="IPR050446">
    <property type="entry name" value="FAD-oxidoreductase/Apoptosis"/>
</dbReference>
<dbReference type="OrthoDB" id="3568330at2"/>
<comment type="cofactor">
    <cofactor evidence="1">
        <name>FAD</name>
        <dbReference type="ChEBI" id="CHEBI:57692"/>
    </cofactor>
</comment>
<dbReference type="AlphaFoldDB" id="A0A1T4Z7D8"/>
<dbReference type="SUPFAM" id="SSF55424">
    <property type="entry name" value="FAD/NAD-linked reductases, dimerisation (C-terminal) domain"/>
    <property type="match status" value="1"/>
</dbReference>
<dbReference type="GO" id="GO:0005737">
    <property type="term" value="C:cytoplasm"/>
    <property type="evidence" value="ECO:0007669"/>
    <property type="project" value="TreeGrafter"/>
</dbReference>
<evidence type="ECO:0000256" key="4">
    <source>
        <dbReference type="ARBA" id="ARBA00023002"/>
    </source>
</evidence>
<dbReference type="Gene3D" id="3.50.50.60">
    <property type="entry name" value="FAD/NAD(P)-binding domain"/>
    <property type="match status" value="2"/>
</dbReference>
<dbReference type="RefSeq" id="WP_078700790.1">
    <property type="nucleotide sequence ID" value="NZ_LT796768.1"/>
</dbReference>
<dbReference type="Gene3D" id="3.30.390.30">
    <property type="match status" value="1"/>
</dbReference>
<name>A0A1T4Z7D8_9ACTN</name>
<keyword evidence="2" id="KW-0285">Flavoprotein</keyword>
<dbReference type="InterPro" id="IPR023753">
    <property type="entry name" value="FAD/NAD-binding_dom"/>
</dbReference>
<reference evidence="7" key="1">
    <citation type="submission" date="2017-02" db="EMBL/GenBank/DDBJ databases">
        <authorList>
            <person name="Varghese N."/>
            <person name="Submissions S."/>
        </authorList>
    </citation>
    <scope>NUCLEOTIDE SEQUENCE [LARGE SCALE GENOMIC DNA]</scope>
    <source>
        <strain evidence="7">9H-4</strain>
    </source>
</reference>
<proteinExistence type="predicted"/>
<dbReference type="EMBL" id="LT796768">
    <property type="protein sequence ID" value="SKB09773.1"/>
    <property type="molecule type" value="Genomic_DNA"/>
</dbReference>
<dbReference type="PANTHER" id="PTHR43557:SF2">
    <property type="entry name" value="RIESKE DOMAIN-CONTAINING PROTEIN-RELATED"/>
    <property type="match status" value="1"/>
</dbReference>
<keyword evidence="4" id="KW-0560">Oxidoreductase</keyword>
<organism evidence="6 7">
    <name type="scientific">Aeromicrobium choanae</name>
    <dbReference type="NCBI Taxonomy" id="1736691"/>
    <lineage>
        <taxon>Bacteria</taxon>
        <taxon>Bacillati</taxon>
        <taxon>Actinomycetota</taxon>
        <taxon>Actinomycetes</taxon>
        <taxon>Propionibacteriales</taxon>
        <taxon>Nocardioidaceae</taxon>
        <taxon>Aeromicrobium</taxon>
    </lineage>
</organism>
<dbReference type="STRING" id="1736691.SAMN06295964_2887"/>
<evidence type="ECO:0000313" key="6">
    <source>
        <dbReference type="EMBL" id="SKB09773.1"/>
    </source>
</evidence>
<dbReference type="InterPro" id="IPR016156">
    <property type="entry name" value="FAD/NAD-linked_Rdtase_dimer_sf"/>
</dbReference>
<dbReference type="PRINTS" id="PR00368">
    <property type="entry name" value="FADPNR"/>
</dbReference>
<accession>A0A1T4Z7D8</accession>
<gene>
    <name evidence="6" type="ORF">SAMN06295964_2887</name>
</gene>
<dbReference type="SUPFAM" id="SSF51905">
    <property type="entry name" value="FAD/NAD(P)-binding domain"/>
    <property type="match status" value="1"/>
</dbReference>
<evidence type="ECO:0000256" key="1">
    <source>
        <dbReference type="ARBA" id="ARBA00001974"/>
    </source>
</evidence>
<dbReference type="InterPro" id="IPR036188">
    <property type="entry name" value="FAD/NAD-bd_sf"/>
</dbReference>